<dbReference type="GO" id="GO:0008081">
    <property type="term" value="F:phosphoric diester hydrolase activity"/>
    <property type="evidence" value="ECO:0007669"/>
    <property type="project" value="InterPro"/>
</dbReference>
<keyword evidence="3" id="KW-1185">Reference proteome</keyword>
<gene>
    <name evidence="2" type="ORF">SAMN05660461_1997</name>
</gene>
<dbReference type="PROSITE" id="PS50007">
    <property type="entry name" value="PIPLC_X_DOMAIN"/>
    <property type="match status" value="1"/>
</dbReference>
<accession>A0A1T5NK82</accession>
<dbReference type="RefSeq" id="WP_079469217.1">
    <property type="nucleotide sequence ID" value="NZ_FUZZ01000001.1"/>
</dbReference>
<organism evidence="2 3">
    <name type="scientific">Chitinophaga ginsengisegetis</name>
    <dbReference type="NCBI Taxonomy" id="393003"/>
    <lineage>
        <taxon>Bacteria</taxon>
        <taxon>Pseudomonadati</taxon>
        <taxon>Bacteroidota</taxon>
        <taxon>Chitinophagia</taxon>
        <taxon>Chitinophagales</taxon>
        <taxon>Chitinophagaceae</taxon>
        <taxon>Chitinophaga</taxon>
    </lineage>
</organism>
<feature type="chain" id="PRO_5012662445" evidence="1">
    <location>
        <begin position="24"/>
        <end position="397"/>
    </location>
</feature>
<dbReference type="Pfam" id="PF16670">
    <property type="entry name" value="PI-PLC-C1"/>
    <property type="match status" value="1"/>
</dbReference>
<proteinExistence type="predicted"/>
<evidence type="ECO:0000313" key="2">
    <source>
        <dbReference type="EMBL" id="SKD00911.1"/>
    </source>
</evidence>
<dbReference type="Proteomes" id="UP000190166">
    <property type="component" value="Unassembled WGS sequence"/>
</dbReference>
<keyword evidence="1" id="KW-0732">Signal</keyword>
<dbReference type="AlphaFoldDB" id="A0A1T5NK82"/>
<protein>
    <submittedName>
        <fullName evidence="2">Phosphoinositide phospholipase C, Ca2+-dependent</fullName>
    </submittedName>
</protein>
<dbReference type="InterPro" id="IPR032075">
    <property type="entry name" value="PI-PLC-C1"/>
</dbReference>
<sequence>MQTTITRALGTMLMACATTICGAQSSQLDTLKINQVQVLGTHNSYARPVDSAVLAYIDPIFEKLGQTYMKSMPKEQFAAFQEFHPNTVKMSEGLHYNHPPFDVQLDAGVRSLEIDVYNDPTGNRFNDPAVYRELRKKGITHLAPFDTTDLDKPGFKVLHMADIDFRTHYTTFKGALAAMRSWSDAHPGHFPIYVMIEAKDKGIPLFPNSAQVLPFDEKAFDALDREIVSQLGRDKLITPDDIHGKYPTLREATLAQNWPTVKAARGKFIFLLLPSTAGMNLVSDYTKNRPNLEGRVMFMQSLPQDTYAAFLLLDNAIVRQEEIQQAVQKGYMVRTRSDIETYEAKTNDHTRANAAFESGAQIISTDFFRPGNGYGTPYFVNLPGGGEARPNPVNTRK</sequence>
<evidence type="ECO:0000313" key="3">
    <source>
        <dbReference type="Proteomes" id="UP000190166"/>
    </source>
</evidence>
<dbReference type="Gene3D" id="3.20.20.190">
    <property type="entry name" value="Phosphatidylinositol (PI) phosphodiesterase"/>
    <property type="match status" value="1"/>
</dbReference>
<name>A0A1T5NK82_9BACT</name>
<dbReference type="EMBL" id="FUZZ01000001">
    <property type="protein sequence ID" value="SKD00911.1"/>
    <property type="molecule type" value="Genomic_DNA"/>
</dbReference>
<dbReference type="SUPFAM" id="SSF51695">
    <property type="entry name" value="PLC-like phosphodiesterases"/>
    <property type="match status" value="1"/>
</dbReference>
<dbReference type="CDD" id="cd08589">
    <property type="entry name" value="PI-PLCc_SaPLC1_like"/>
    <property type="match status" value="1"/>
</dbReference>
<dbReference type="InterPro" id="IPR017946">
    <property type="entry name" value="PLC-like_Pdiesterase_TIM-brl"/>
</dbReference>
<evidence type="ECO:0000256" key="1">
    <source>
        <dbReference type="SAM" id="SignalP"/>
    </source>
</evidence>
<dbReference type="STRING" id="393003.SAMN05660461_1997"/>
<dbReference type="GO" id="GO:0006629">
    <property type="term" value="P:lipid metabolic process"/>
    <property type="evidence" value="ECO:0007669"/>
    <property type="project" value="InterPro"/>
</dbReference>
<feature type="signal peptide" evidence="1">
    <location>
        <begin position="1"/>
        <end position="23"/>
    </location>
</feature>
<reference evidence="2 3" key="1">
    <citation type="submission" date="2017-02" db="EMBL/GenBank/DDBJ databases">
        <authorList>
            <person name="Peterson S.W."/>
        </authorList>
    </citation>
    <scope>NUCLEOTIDE SEQUENCE [LARGE SCALE GENOMIC DNA]</scope>
    <source>
        <strain evidence="2 3">DSM 18108</strain>
    </source>
</reference>